<keyword evidence="3" id="KW-1185">Reference proteome</keyword>
<dbReference type="Proteomes" id="UP000254069">
    <property type="component" value="Unassembled WGS sequence"/>
</dbReference>
<dbReference type="PANTHER" id="PTHR33993">
    <property type="entry name" value="GLYOXALASE-RELATED"/>
    <property type="match status" value="1"/>
</dbReference>
<dbReference type="PROSITE" id="PS51819">
    <property type="entry name" value="VOC"/>
    <property type="match status" value="1"/>
</dbReference>
<accession>A0A380C4U9</accession>
<sequence length="141" mass="15400">MVLLPQLNQHGDVKMSAEIPLVWSEIPVADMARAKRFYQEVLGLHCSEDPMPECEYVSVSRTSGDTACFGLIKHPQMAPSMTASVVYLHLGDKLGTTIGQLEAQGVQILLPPMPIKKGECGYCAQIADSEGNRLGLWAMQL</sequence>
<protein>
    <submittedName>
        <fullName evidence="2">Predicted enzyme related to lactoylglutathione lyase</fullName>
    </submittedName>
</protein>
<dbReference type="Gene3D" id="3.10.180.10">
    <property type="entry name" value="2,3-Dihydroxybiphenyl 1,2-Dioxygenase, domain 1"/>
    <property type="match status" value="1"/>
</dbReference>
<dbReference type="GO" id="GO:0016829">
    <property type="term" value="F:lyase activity"/>
    <property type="evidence" value="ECO:0007669"/>
    <property type="project" value="UniProtKB-KW"/>
</dbReference>
<dbReference type="PANTHER" id="PTHR33993:SF2">
    <property type="entry name" value="VOC DOMAIN-CONTAINING PROTEIN"/>
    <property type="match status" value="1"/>
</dbReference>
<keyword evidence="2" id="KW-0456">Lyase</keyword>
<dbReference type="InterPro" id="IPR029068">
    <property type="entry name" value="Glyas_Bleomycin-R_OHBP_Dase"/>
</dbReference>
<dbReference type="AlphaFoldDB" id="A0A380C4U9"/>
<proteinExistence type="predicted"/>
<gene>
    <name evidence="2" type="ORF">NCTC10738_04464</name>
</gene>
<evidence type="ECO:0000313" key="3">
    <source>
        <dbReference type="Proteomes" id="UP000254069"/>
    </source>
</evidence>
<reference evidence="2 3" key="1">
    <citation type="submission" date="2018-06" db="EMBL/GenBank/DDBJ databases">
        <authorList>
            <consortium name="Pathogen Informatics"/>
            <person name="Doyle S."/>
        </authorList>
    </citation>
    <scope>NUCLEOTIDE SEQUENCE [LARGE SCALE GENOMIC DNA]</scope>
    <source>
        <strain evidence="2 3">NCTC10738</strain>
    </source>
</reference>
<dbReference type="SUPFAM" id="SSF54593">
    <property type="entry name" value="Glyoxalase/Bleomycin resistance protein/Dihydroxybiphenyl dioxygenase"/>
    <property type="match status" value="1"/>
</dbReference>
<dbReference type="EMBL" id="UGYO01000002">
    <property type="protein sequence ID" value="SUJ12739.1"/>
    <property type="molecule type" value="Genomic_DNA"/>
</dbReference>
<dbReference type="InterPro" id="IPR053863">
    <property type="entry name" value="Glyoxy/Ble-like_N"/>
</dbReference>
<evidence type="ECO:0000313" key="2">
    <source>
        <dbReference type="EMBL" id="SUJ12739.1"/>
    </source>
</evidence>
<dbReference type="Pfam" id="PF22677">
    <property type="entry name" value="Ble-like_N"/>
    <property type="match status" value="1"/>
</dbReference>
<name>A0A380C4U9_9GAMM</name>
<organism evidence="2 3">
    <name type="scientific">Shewanella algae</name>
    <dbReference type="NCBI Taxonomy" id="38313"/>
    <lineage>
        <taxon>Bacteria</taxon>
        <taxon>Pseudomonadati</taxon>
        <taxon>Pseudomonadota</taxon>
        <taxon>Gammaproteobacteria</taxon>
        <taxon>Alteromonadales</taxon>
        <taxon>Shewanellaceae</taxon>
        <taxon>Shewanella</taxon>
    </lineage>
</organism>
<dbReference type="InterPro" id="IPR037523">
    <property type="entry name" value="VOC_core"/>
</dbReference>
<evidence type="ECO:0000259" key="1">
    <source>
        <dbReference type="PROSITE" id="PS51819"/>
    </source>
</evidence>
<dbReference type="InterPro" id="IPR052164">
    <property type="entry name" value="Anthracycline_SecMetBiosynth"/>
</dbReference>
<feature type="domain" description="VOC" evidence="1">
    <location>
        <begin position="20"/>
        <end position="139"/>
    </location>
</feature>
<dbReference type="CDD" id="cd07247">
    <property type="entry name" value="SgaA_N_like"/>
    <property type="match status" value="1"/>
</dbReference>